<evidence type="ECO:0000313" key="5">
    <source>
        <dbReference type="RefSeq" id="XP_030378837.1"/>
    </source>
</evidence>
<feature type="compositionally biased region" description="Polar residues" evidence="2">
    <location>
        <begin position="15"/>
        <end position="25"/>
    </location>
</feature>
<dbReference type="RefSeq" id="XP_030378837.1">
    <property type="nucleotide sequence ID" value="XM_030522977.1"/>
</dbReference>
<reference evidence="5" key="1">
    <citation type="submission" date="2025-08" db="UniProtKB">
        <authorList>
            <consortium name="RefSeq"/>
        </authorList>
    </citation>
    <scope>IDENTIFICATION</scope>
    <source>
        <strain evidence="5">11010-0011.00</strain>
        <tissue evidence="5">Whole body</tissue>
    </source>
</reference>
<dbReference type="Gene3D" id="2.30.30.140">
    <property type="match status" value="1"/>
</dbReference>
<keyword evidence="4" id="KW-1185">Reference proteome</keyword>
<evidence type="ECO:0000313" key="4">
    <source>
        <dbReference type="Proteomes" id="UP000504634"/>
    </source>
</evidence>
<dbReference type="AlphaFoldDB" id="A0A6J2TVB7"/>
<sequence length="510" mass="58818">MEKENENKAVELHSPRSTKSAVASHNNQLQNYESITSPQNLCRKNESLVAGIQNMSRADYVANWLNENYKFLNESDVSPPPEFLDFSASNCVQSTNVDAEEPIECKDSNKVLGDSNDEGLLSQFAPNPFIEAIENVSLENTTVELAKDETPERIMFEIMQIHVAIPDYALSDTIYNVDRPLEAIPLDLDIPPMPLPAHCKIDALLRVHVSEVYSPFQFWFHFTNTGYDPHERFSYELNLFYCQQQETRWNVGTYFIRPGVICAAAYLGTWRRAKILAEPRPSTVMVYFIDYGIVAEVAHSDLRFLHLSFSELPALISRGTLSHVHPLGLHWHRDSTAGFKELVKSADLYARVTDIDHTDRVVTMDLSYNSNFNPTFGMILTKVGLAGMSEHFKKDYRDIFAGCRIRYLRERLPTFEMLENHTFPVDADNAFEDAFDKIIYAPDFFDKFKPPKLNNPFRINLENALASWLEKNKKEETELRKLYKEHKRKLKQQFNKQQCELLEETIPRPL</sequence>
<dbReference type="SUPFAM" id="SSF63748">
    <property type="entry name" value="Tudor/PWWP/MBT"/>
    <property type="match status" value="1"/>
</dbReference>
<dbReference type="InterPro" id="IPR002999">
    <property type="entry name" value="Tudor"/>
</dbReference>
<gene>
    <name evidence="5" type="primary">LOC115627332</name>
</gene>
<name>A0A6J2TVB7_DROLE</name>
<dbReference type="GeneID" id="115627332"/>
<dbReference type="SMART" id="SM00333">
    <property type="entry name" value="TUDOR"/>
    <property type="match status" value="1"/>
</dbReference>
<accession>A0A6J2TVB7</accession>
<dbReference type="PROSITE" id="PS50304">
    <property type="entry name" value="TUDOR"/>
    <property type="match status" value="1"/>
</dbReference>
<protein>
    <submittedName>
        <fullName evidence="5">Uncharacterized protein LOC115627332</fullName>
    </submittedName>
</protein>
<dbReference type="PANTHER" id="PTHR22948:SF76">
    <property type="entry name" value="FI20010P1-RELATED"/>
    <property type="match status" value="1"/>
</dbReference>
<proteinExistence type="predicted"/>
<dbReference type="PANTHER" id="PTHR22948">
    <property type="entry name" value="TUDOR DOMAIN CONTAINING PROTEIN"/>
    <property type="match status" value="1"/>
</dbReference>
<keyword evidence="1" id="KW-0175">Coiled coil</keyword>
<dbReference type="CDD" id="cd20379">
    <property type="entry name" value="Tudor_dTUD-like"/>
    <property type="match status" value="1"/>
</dbReference>
<dbReference type="GO" id="GO:0005737">
    <property type="term" value="C:cytoplasm"/>
    <property type="evidence" value="ECO:0007669"/>
    <property type="project" value="UniProtKB-ARBA"/>
</dbReference>
<evidence type="ECO:0000259" key="3">
    <source>
        <dbReference type="PROSITE" id="PS50304"/>
    </source>
</evidence>
<dbReference type="Gene3D" id="2.40.50.90">
    <property type="match status" value="1"/>
</dbReference>
<dbReference type="OrthoDB" id="10034606at2759"/>
<dbReference type="Pfam" id="PF00567">
    <property type="entry name" value="TUDOR"/>
    <property type="match status" value="1"/>
</dbReference>
<feature type="coiled-coil region" evidence="1">
    <location>
        <begin position="458"/>
        <end position="493"/>
    </location>
</feature>
<feature type="compositionally biased region" description="Basic and acidic residues" evidence="2">
    <location>
        <begin position="1"/>
        <end position="14"/>
    </location>
</feature>
<evidence type="ECO:0000256" key="2">
    <source>
        <dbReference type="SAM" id="MobiDB-lite"/>
    </source>
</evidence>
<feature type="domain" description="Tudor" evidence="3">
    <location>
        <begin position="255"/>
        <end position="312"/>
    </location>
</feature>
<dbReference type="Proteomes" id="UP000504634">
    <property type="component" value="Unplaced"/>
</dbReference>
<organism evidence="4 5">
    <name type="scientific">Drosophila lebanonensis</name>
    <name type="common">Fruit fly</name>
    <name type="synonym">Scaptodrosophila lebanonensis</name>
    <dbReference type="NCBI Taxonomy" id="7225"/>
    <lineage>
        <taxon>Eukaryota</taxon>
        <taxon>Metazoa</taxon>
        <taxon>Ecdysozoa</taxon>
        <taxon>Arthropoda</taxon>
        <taxon>Hexapoda</taxon>
        <taxon>Insecta</taxon>
        <taxon>Pterygota</taxon>
        <taxon>Neoptera</taxon>
        <taxon>Endopterygota</taxon>
        <taxon>Diptera</taxon>
        <taxon>Brachycera</taxon>
        <taxon>Muscomorpha</taxon>
        <taxon>Ephydroidea</taxon>
        <taxon>Drosophilidae</taxon>
        <taxon>Scaptodrosophila</taxon>
    </lineage>
</organism>
<evidence type="ECO:0000256" key="1">
    <source>
        <dbReference type="SAM" id="Coils"/>
    </source>
</evidence>
<dbReference type="InterPro" id="IPR050621">
    <property type="entry name" value="Tudor_domain_containing"/>
</dbReference>
<feature type="region of interest" description="Disordered" evidence="2">
    <location>
        <begin position="1"/>
        <end position="25"/>
    </location>
</feature>
<dbReference type="InterPro" id="IPR035437">
    <property type="entry name" value="SNase_OB-fold_sf"/>
</dbReference>